<protein>
    <recommendedName>
        <fullName evidence="3">Methyltransferase domain-containing protein</fullName>
    </recommendedName>
</protein>
<dbReference type="Gene3D" id="3.40.50.150">
    <property type="entry name" value="Vaccinia Virus protein VP39"/>
    <property type="match status" value="1"/>
</dbReference>
<dbReference type="Proteomes" id="UP001215956">
    <property type="component" value="Unassembled WGS sequence"/>
</dbReference>
<comment type="caution">
    <text evidence="1">The sequence shown here is derived from an EMBL/GenBank/DDBJ whole genome shotgun (WGS) entry which is preliminary data.</text>
</comment>
<dbReference type="SUPFAM" id="SSF53335">
    <property type="entry name" value="S-adenosyl-L-methionine-dependent methyltransferases"/>
    <property type="match status" value="1"/>
</dbReference>
<keyword evidence="2" id="KW-1185">Reference proteome</keyword>
<sequence length="303" mass="33839">MLIHQILNIDPREEVFLAEECLADLIALPVTMEVLESGEGLRESIEIREVGDGRDEGGDDGALLGVALKIREPTDLWLLLTDRYGEIELFGALPKGSASKVVRAQEEKFLEALVEWLSFALKEELFCESCPVRSPPLFVPEREASLERFLRPHLPRGGEVLEICCGSGMATQTLKSLGFRPWTVDLDSCEICLGLKSGHLDPTRAMVLDARLLSRFISPRKFDAVVGFMVGLIDAVNWPLWKDILTSSAELAKDLVIYTTYTEREAKMVAEAMNCAGWCGEVVANPDDLGIYDQWAWVGRRRR</sequence>
<evidence type="ECO:0000313" key="2">
    <source>
        <dbReference type="Proteomes" id="UP001215956"/>
    </source>
</evidence>
<accession>A0ABT5XDW7</accession>
<proteinExistence type="predicted"/>
<name>A0ABT5XDW7_9EURY</name>
<evidence type="ECO:0000313" key="1">
    <source>
        <dbReference type="EMBL" id="MDF0592893.1"/>
    </source>
</evidence>
<gene>
    <name evidence="1" type="ORF">P0O24_04785</name>
</gene>
<dbReference type="EMBL" id="JARFPL010000011">
    <property type="protein sequence ID" value="MDF0592893.1"/>
    <property type="molecule type" value="Genomic_DNA"/>
</dbReference>
<reference evidence="1 2" key="1">
    <citation type="submission" date="2023-03" db="EMBL/GenBank/DDBJ databases">
        <title>Whole genome sequencing of Methanotrichaceae archaeon M04Ac.</title>
        <authorList>
            <person name="Khomyakova M.A."/>
            <person name="Merkel A.Y."/>
            <person name="Slobodkin A.I."/>
        </authorList>
    </citation>
    <scope>NUCLEOTIDE SEQUENCE [LARGE SCALE GENOMIC DNA]</scope>
    <source>
        <strain evidence="1 2">M04Ac</strain>
    </source>
</reference>
<dbReference type="RefSeq" id="WP_316968600.1">
    <property type="nucleotide sequence ID" value="NZ_JARFPL010000011.1"/>
</dbReference>
<organism evidence="1 2">
    <name type="scientific">Candidatus Methanocrinis alkalitolerans</name>
    <dbReference type="NCBI Taxonomy" id="3033395"/>
    <lineage>
        <taxon>Archaea</taxon>
        <taxon>Methanobacteriati</taxon>
        <taxon>Methanobacteriota</taxon>
        <taxon>Stenosarchaea group</taxon>
        <taxon>Methanomicrobia</taxon>
        <taxon>Methanotrichales</taxon>
        <taxon>Methanotrichaceae</taxon>
        <taxon>Methanocrinis</taxon>
    </lineage>
</organism>
<evidence type="ECO:0008006" key="3">
    <source>
        <dbReference type="Google" id="ProtNLM"/>
    </source>
</evidence>
<dbReference type="InterPro" id="IPR029063">
    <property type="entry name" value="SAM-dependent_MTases_sf"/>
</dbReference>